<keyword evidence="8 16" id="KW-0812">Transmembrane</keyword>
<comment type="subcellular location">
    <subcellularLocation>
        <location evidence="3">Cell membrane</location>
        <location evidence="3">Sarcolemma</location>
        <topology evidence="3">Single-pass type II membrane protein</topology>
    </subcellularLocation>
    <subcellularLocation>
        <location evidence="2">Cytoplasm</location>
        <location evidence="2">Cytoskeleton</location>
    </subcellularLocation>
</comment>
<evidence type="ECO:0000256" key="15">
    <source>
        <dbReference type="ARBA" id="ARBA00026041"/>
    </source>
</evidence>
<keyword evidence="6" id="KW-1003">Cell membrane</keyword>
<dbReference type="PANTHER" id="PTHR21142">
    <property type="entry name" value="SARCOGLYCANS"/>
    <property type="match status" value="1"/>
</dbReference>
<keyword evidence="18" id="KW-1185">Reference proteome</keyword>
<dbReference type="InterPro" id="IPR006875">
    <property type="entry name" value="Sarcoglycan"/>
</dbReference>
<keyword evidence="13" id="KW-0325">Glycoprotein</keyword>
<comment type="subunit">
    <text evidence="15">Cross-link to form 2 major subcomplexes: one consisting of SGCB, SGCD and SGCG and the other consisting of SGCB and SGCD. The association between SGCB and SGCG is particularly strong while SGCA is loosely associated with the other sarcoglycans.</text>
</comment>
<evidence type="ECO:0000256" key="11">
    <source>
        <dbReference type="ARBA" id="ARBA00023136"/>
    </source>
</evidence>
<dbReference type="OMA" id="KGVQGME"/>
<keyword evidence="7" id="KW-0963">Cytoplasm</keyword>
<dbReference type="AlphaFoldDB" id="A0A913YM13"/>
<evidence type="ECO:0000256" key="3">
    <source>
        <dbReference type="ARBA" id="ARBA00004274"/>
    </source>
</evidence>
<evidence type="ECO:0000256" key="4">
    <source>
        <dbReference type="ARBA" id="ARBA00007574"/>
    </source>
</evidence>
<keyword evidence="14" id="KW-0206">Cytoskeleton</keyword>
<evidence type="ECO:0000256" key="7">
    <source>
        <dbReference type="ARBA" id="ARBA00022490"/>
    </source>
</evidence>
<evidence type="ECO:0000256" key="12">
    <source>
        <dbReference type="ARBA" id="ARBA00023157"/>
    </source>
</evidence>
<evidence type="ECO:0000256" key="13">
    <source>
        <dbReference type="ARBA" id="ARBA00023180"/>
    </source>
</evidence>
<dbReference type="PANTHER" id="PTHR21142:SF2">
    <property type="entry name" value="BETA-SARCOGLYCAN"/>
    <property type="match status" value="1"/>
</dbReference>
<dbReference type="GO" id="GO:0016012">
    <property type="term" value="C:sarcoglycan complex"/>
    <property type="evidence" value="ECO:0007669"/>
    <property type="project" value="InterPro"/>
</dbReference>
<keyword evidence="12" id="KW-1015">Disulfide bond</keyword>
<accession>A0A913YM13</accession>
<dbReference type="KEGG" id="epa:110240509"/>
<dbReference type="GO" id="GO:0005856">
    <property type="term" value="C:cytoskeleton"/>
    <property type="evidence" value="ECO:0007669"/>
    <property type="project" value="UniProtKB-SubCell"/>
</dbReference>
<dbReference type="OrthoDB" id="5843723at2759"/>
<evidence type="ECO:0000256" key="1">
    <source>
        <dbReference type="ARBA" id="ARBA00002860"/>
    </source>
</evidence>
<evidence type="ECO:0000256" key="6">
    <source>
        <dbReference type="ARBA" id="ARBA00022475"/>
    </source>
</evidence>
<evidence type="ECO:0000256" key="5">
    <source>
        <dbReference type="ARBA" id="ARBA00015329"/>
    </source>
</evidence>
<dbReference type="GeneID" id="110240509"/>
<comment type="function">
    <text evidence="1">Component of the sarcoglycan complex, a subcomplex of the dystrophin-glycoprotein complex which forms a link between the F-actin cytoskeleton and the extracellular matrix.</text>
</comment>
<dbReference type="InterPro" id="IPR027659">
    <property type="entry name" value="Sgcb"/>
</dbReference>
<comment type="similarity">
    <text evidence="4">Belongs to the sarcoglycan beta/delta/gamma/zeta family.</text>
</comment>
<evidence type="ECO:0000256" key="8">
    <source>
        <dbReference type="ARBA" id="ARBA00022692"/>
    </source>
</evidence>
<evidence type="ECO:0000256" key="2">
    <source>
        <dbReference type="ARBA" id="ARBA00004245"/>
    </source>
</evidence>
<keyword evidence="11 16" id="KW-0472">Membrane</keyword>
<dbReference type="GO" id="GO:0042383">
    <property type="term" value="C:sarcolemma"/>
    <property type="evidence" value="ECO:0007669"/>
    <property type="project" value="UniProtKB-SubCell"/>
</dbReference>
<dbReference type="GO" id="GO:0007517">
    <property type="term" value="P:muscle organ development"/>
    <property type="evidence" value="ECO:0007669"/>
    <property type="project" value="InterPro"/>
</dbReference>
<evidence type="ECO:0000256" key="14">
    <source>
        <dbReference type="ARBA" id="ARBA00023212"/>
    </source>
</evidence>
<evidence type="ECO:0000256" key="16">
    <source>
        <dbReference type="SAM" id="Phobius"/>
    </source>
</evidence>
<sequence length="287" mass="31479">MAANNRQNNQNLVDDDSLNYVNNFDAGQSKVKESSLHKTGIRGTKVWILIAVLVIALLICIINLVILAVIYGVIRIDKDGVESISFFDNGMIRFTKPSDLETVTVYRKSIGGFNNRDLAIETTQNKITLHGGHTIRSSQVEVSNGNTSIIAKNGFKFVDPFAKKEIVSFDGSNIQFLQESVTGQDVHIDTIRSHRIVSNEFQNLTLNSDKSIIVQGSEGIHMDGKTILFDSALDINVTSSQAIKMDAKAFTLKSSKQATMRLCICRHSGLLFTSETTSSCSVGSNPC</sequence>
<evidence type="ECO:0000256" key="9">
    <source>
        <dbReference type="ARBA" id="ARBA00022968"/>
    </source>
</evidence>
<feature type="transmembrane region" description="Helical" evidence="16">
    <location>
        <begin position="46"/>
        <end position="74"/>
    </location>
</feature>
<evidence type="ECO:0000313" key="17">
    <source>
        <dbReference type="EnsemblMetazoa" id="XP_028515301.1"/>
    </source>
</evidence>
<name>A0A913YM13_EXADI</name>
<evidence type="ECO:0000313" key="18">
    <source>
        <dbReference type="Proteomes" id="UP000887567"/>
    </source>
</evidence>
<dbReference type="EnsemblMetazoa" id="XM_028659500.1">
    <property type="protein sequence ID" value="XP_028515301.1"/>
    <property type="gene ID" value="LOC110240509"/>
</dbReference>
<dbReference type="RefSeq" id="XP_028515301.1">
    <property type="nucleotide sequence ID" value="XM_028659500.1"/>
</dbReference>
<keyword evidence="9" id="KW-0735">Signal-anchor</keyword>
<dbReference type="Pfam" id="PF04790">
    <property type="entry name" value="Sarcoglycan_1"/>
    <property type="match status" value="1"/>
</dbReference>
<protein>
    <recommendedName>
        <fullName evidence="5">Beta-sarcoglycan</fullName>
    </recommendedName>
</protein>
<dbReference type="Proteomes" id="UP000887567">
    <property type="component" value="Unplaced"/>
</dbReference>
<proteinExistence type="inferred from homology"/>
<keyword evidence="10 16" id="KW-1133">Transmembrane helix</keyword>
<evidence type="ECO:0000256" key="10">
    <source>
        <dbReference type="ARBA" id="ARBA00022989"/>
    </source>
</evidence>
<reference evidence="17" key="1">
    <citation type="submission" date="2022-11" db="UniProtKB">
        <authorList>
            <consortium name="EnsemblMetazoa"/>
        </authorList>
    </citation>
    <scope>IDENTIFICATION</scope>
</reference>
<organism evidence="17 18">
    <name type="scientific">Exaiptasia diaphana</name>
    <name type="common">Tropical sea anemone</name>
    <name type="synonym">Aiptasia pulchella</name>
    <dbReference type="NCBI Taxonomy" id="2652724"/>
    <lineage>
        <taxon>Eukaryota</taxon>
        <taxon>Metazoa</taxon>
        <taxon>Cnidaria</taxon>
        <taxon>Anthozoa</taxon>
        <taxon>Hexacorallia</taxon>
        <taxon>Actiniaria</taxon>
        <taxon>Aiptasiidae</taxon>
        <taxon>Exaiptasia</taxon>
    </lineage>
</organism>